<proteinExistence type="predicted"/>
<feature type="region of interest" description="Disordered" evidence="1">
    <location>
        <begin position="1"/>
        <end position="43"/>
    </location>
</feature>
<dbReference type="Proteomes" id="UP000001312">
    <property type="component" value="Unassembled WGS sequence"/>
</dbReference>
<name>A7F094_SCLS1</name>
<dbReference type="InParanoid" id="A7F094"/>
<evidence type="ECO:0000313" key="2">
    <source>
        <dbReference type="EMBL" id="EDN95136.1"/>
    </source>
</evidence>
<dbReference type="KEGG" id="ssl:SS1G_11011"/>
<dbReference type="HOGENOM" id="CLU_2655971_0_0_1"/>
<gene>
    <name evidence="2" type="ORF">SS1G_11011</name>
</gene>
<dbReference type="OMA" id="CARHANK"/>
<feature type="compositionally biased region" description="Basic and acidic residues" evidence="1">
    <location>
        <begin position="1"/>
        <end position="12"/>
    </location>
</feature>
<dbReference type="RefSeq" id="XP_001587771.1">
    <property type="nucleotide sequence ID" value="XM_001587721.1"/>
</dbReference>
<evidence type="ECO:0000256" key="1">
    <source>
        <dbReference type="SAM" id="MobiDB-lite"/>
    </source>
</evidence>
<dbReference type="GeneID" id="5483872"/>
<dbReference type="AlphaFoldDB" id="A7F094"/>
<organism evidence="2 3">
    <name type="scientific">Sclerotinia sclerotiorum (strain ATCC 18683 / 1980 / Ss-1)</name>
    <name type="common">White mold</name>
    <name type="synonym">Whetzelinia sclerotiorum</name>
    <dbReference type="NCBI Taxonomy" id="665079"/>
    <lineage>
        <taxon>Eukaryota</taxon>
        <taxon>Fungi</taxon>
        <taxon>Dikarya</taxon>
        <taxon>Ascomycota</taxon>
        <taxon>Pezizomycotina</taxon>
        <taxon>Leotiomycetes</taxon>
        <taxon>Helotiales</taxon>
        <taxon>Sclerotiniaceae</taxon>
        <taxon>Sclerotinia</taxon>
    </lineage>
</organism>
<protein>
    <submittedName>
        <fullName evidence="2">Uncharacterized protein</fullName>
    </submittedName>
</protein>
<sequence>MGNRRMTPEAARRIAKAHPGEHGASTGYENTQTDKTSPRDKQEHGAGVEQCLYCTMETVCARHANKWGWLEATAEC</sequence>
<keyword evidence="3" id="KW-1185">Reference proteome</keyword>
<evidence type="ECO:0000313" key="3">
    <source>
        <dbReference type="Proteomes" id="UP000001312"/>
    </source>
</evidence>
<accession>A7F094</accession>
<reference evidence="3" key="1">
    <citation type="journal article" date="2011" name="PLoS Genet.">
        <title>Genomic analysis of the necrotrophic fungal pathogens Sclerotinia sclerotiorum and Botrytis cinerea.</title>
        <authorList>
            <person name="Amselem J."/>
            <person name="Cuomo C.A."/>
            <person name="van Kan J.A."/>
            <person name="Viaud M."/>
            <person name="Benito E.P."/>
            <person name="Couloux A."/>
            <person name="Coutinho P.M."/>
            <person name="de Vries R.P."/>
            <person name="Dyer P.S."/>
            <person name="Fillinger S."/>
            <person name="Fournier E."/>
            <person name="Gout L."/>
            <person name="Hahn M."/>
            <person name="Kohn L."/>
            <person name="Lapalu N."/>
            <person name="Plummer K.M."/>
            <person name="Pradier J.M."/>
            <person name="Quevillon E."/>
            <person name="Sharon A."/>
            <person name="Simon A."/>
            <person name="ten Have A."/>
            <person name="Tudzynski B."/>
            <person name="Tudzynski P."/>
            <person name="Wincker P."/>
            <person name="Andrew M."/>
            <person name="Anthouard V."/>
            <person name="Beever R.E."/>
            <person name="Beffa R."/>
            <person name="Benoit I."/>
            <person name="Bouzid O."/>
            <person name="Brault B."/>
            <person name="Chen Z."/>
            <person name="Choquer M."/>
            <person name="Collemare J."/>
            <person name="Cotton P."/>
            <person name="Danchin E.G."/>
            <person name="Da Silva C."/>
            <person name="Gautier A."/>
            <person name="Giraud C."/>
            <person name="Giraud T."/>
            <person name="Gonzalez C."/>
            <person name="Grossetete S."/>
            <person name="Guldener U."/>
            <person name="Henrissat B."/>
            <person name="Howlett B.J."/>
            <person name="Kodira C."/>
            <person name="Kretschmer M."/>
            <person name="Lappartient A."/>
            <person name="Leroch M."/>
            <person name="Levis C."/>
            <person name="Mauceli E."/>
            <person name="Neuveglise C."/>
            <person name="Oeser B."/>
            <person name="Pearson M."/>
            <person name="Poulain J."/>
            <person name="Poussereau N."/>
            <person name="Quesneville H."/>
            <person name="Rascle C."/>
            <person name="Schumacher J."/>
            <person name="Segurens B."/>
            <person name="Sexton A."/>
            <person name="Silva E."/>
            <person name="Sirven C."/>
            <person name="Soanes D.M."/>
            <person name="Talbot N.J."/>
            <person name="Templeton M."/>
            <person name="Yandava C."/>
            <person name="Yarden O."/>
            <person name="Zeng Q."/>
            <person name="Rollins J.A."/>
            <person name="Lebrun M.H."/>
            <person name="Dickman M."/>
        </authorList>
    </citation>
    <scope>NUCLEOTIDE SEQUENCE [LARGE SCALE GENOMIC DNA]</scope>
    <source>
        <strain evidence="3">ATCC 18683 / 1980 / Ss-1</strain>
    </source>
</reference>
<dbReference type="EMBL" id="CH476637">
    <property type="protein sequence ID" value="EDN95136.1"/>
    <property type="molecule type" value="Genomic_DNA"/>
</dbReference>